<protein>
    <recommendedName>
        <fullName evidence="10">Parafibromin</fullName>
    </recommendedName>
</protein>
<feature type="compositionally biased region" description="Low complexity" evidence="5">
    <location>
        <begin position="247"/>
        <end position="266"/>
    </location>
</feature>
<dbReference type="PANTHER" id="PTHR12466:SF8">
    <property type="entry name" value="PARAFIBROMIN"/>
    <property type="match status" value="1"/>
</dbReference>
<evidence type="ECO:0000256" key="3">
    <source>
        <dbReference type="ARBA" id="ARBA00023163"/>
    </source>
</evidence>
<reference evidence="8" key="1">
    <citation type="submission" date="2021-01" db="EMBL/GenBank/DDBJ databases">
        <authorList>
            <person name="Eckstrom K.M.E."/>
        </authorList>
    </citation>
    <scope>NUCLEOTIDE SEQUENCE</scope>
    <source>
        <strain evidence="8">UVCC 0001</strain>
    </source>
</reference>
<dbReference type="AlphaFoldDB" id="A0AAD9MKD3"/>
<comment type="caution">
    <text evidence="8">The sequence shown here is derived from an EMBL/GenBank/DDBJ whole genome shotgun (WGS) entry which is preliminary data.</text>
</comment>
<dbReference type="InterPro" id="IPR032041">
    <property type="entry name" value="Cdc73_N"/>
</dbReference>
<feature type="compositionally biased region" description="Basic and acidic residues" evidence="5">
    <location>
        <begin position="192"/>
        <end position="204"/>
    </location>
</feature>
<name>A0AAD9MKD3_PROWI</name>
<feature type="region of interest" description="Disordered" evidence="5">
    <location>
        <begin position="188"/>
        <end position="232"/>
    </location>
</feature>
<dbReference type="InterPro" id="IPR038103">
    <property type="entry name" value="CDC73_C_sf"/>
</dbReference>
<keyword evidence="9" id="KW-1185">Reference proteome</keyword>
<evidence type="ECO:0008006" key="10">
    <source>
        <dbReference type="Google" id="ProtNLM"/>
    </source>
</evidence>
<proteinExistence type="inferred from homology"/>
<evidence type="ECO:0000256" key="5">
    <source>
        <dbReference type="SAM" id="MobiDB-lite"/>
    </source>
</evidence>
<dbReference type="EMBL" id="JASFZW010000005">
    <property type="protein sequence ID" value="KAK2077895.1"/>
    <property type="molecule type" value="Genomic_DNA"/>
</dbReference>
<dbReference type="GO" id="GO:0006368">
    <property type="term" value="P:transcription elongation by RNA polymerase II"/>
    <property type="evidence" value="ECO:0007669"/>
    <property type="project" value="InterPro"/>
</dbReference>
<comment type="similarity">
    <text evidence="2">Belongs to the CDC73 family.</text>
</comment>
<keyword evidence="3" id="KW-0804">Transcription</keyword>
<organism evidence="8 9">
    <name type="scientific">Prototheca wickerhamii</name>
    <dbReference type="NCBI Taxonomy" id="3111"/>
    <lineage>
        <taxon>Eukaryota</taxon>
        <taxon>Viridiplantae</taxon>
        <taxon>Chlorophyta</taxon>
        <taxon>core chlorophytes</taxon>
        <taxon>Trebouxiophyceae</taxon>
        <taxon>Chlorellales</taxon>
        <taxon>Chlorellaceae</taxon>
        <taxon>Prototheca</taxon>
    </lineage>
</organism>
<dbReference type="GO" id="GO:0032968">
    <property type="term" value="P:positive regulation of transcription elongation by RNA polymerase II"/>
    <property type="evidence" value="ECO:0007669"/>
    <property type="project" value="TreeGrafter"/>
</dbReference>
<evidence type="ECO:0000313" key="9">
    <source>
        <dbReference type="Proteomes" id="UP001255856"/>
    </source>
</evidence>
<dbReference type="Pfam" id="PF05179">
    <property type="entry name" value="CDC73_C"/>
    <property type="match status" value="1"/>
</dbReference>
<dbReference type="Pfam" id="PF16050">
    <property type="entry name" value="CDC73_N"/>
    <property type="match status" value="1"/>
</dbReference>
<dbReference type="InterPro" id="IPR031336">
    <property type="entry name" value="CDC73_C"/>
</dbReference>
<accession>A0AAD9MKD3</accession>
<feature type="domain" description="Cell division control protein 73 C-terminal" evidence="6">
    <location>
        <begin position="281"/>
        <end position="405"/>
    </location>
</feature>
<dbReference type="GO" id="GO:0016593">
    <property type="term" value="C:Cdc73/Paf1 complex"/>
    <property type="evidence" value="ECO:0007669"/>
    <property type="project" value="InterPro"/>
</dbReference>
<dbReference type="InterPro" id="IPR007852">
    <property type="entry name" value="Cdc73/Parafibromin"/>
</dbReference>
<feature type="domain" description="Paf1 complex subunit Cdc73 N-terminal" evidence="7">
    <location>
        <begin position="2"/>
        <end position="121"/>
    </location>
</feature>
<comment type="subcellular location">
    <subcellularLocation>
        <location evidence="1">Nucleus</location>
    </subcellularLocation>
</comment>
<evidence type="ECO:0000259" key="7">
    <source>
        <dbReference type="Pfam" id="PF16050"/>
    </source>
</evidence>
<sequence length="417" mass="46409">MDPLSLLREFVSQGRLREVTTSGDRVHFGDRFSFLRDARTAYKSRAKDGAFYDLGTLLFFAQSLGPSFKFADYFKKAREAGVGQVTFVDRKDLEQYLTGQIETSQAIELLAPELDLTTPLEDRSAEPAREQAPSGAAEAEGAAEADAEELMLKRVLAGELQLRDRNSVLSAPGRSFAKVLALLKAAQSSATKLERPHASKDAAHKARPRQPKALPVAPSGRYERETAPDATLRQLGADTLGLGIDSAGAKRAAAPEARAAPRGAEPPAKKPRQPERPGIFKTVEQCRAEGVIKQDRIVIERTIGREKAVPYEVTDVEPTHRRDWDRVVAVFCSGKAWQFKKWPFRGAASGDLLDTFQRVLGVYLYFQDQTVESTVKQWKVKTYGLSRESRHRDRVVMQDILKSLDLFLESKRCTLAY</sequence>
<evidence type="ECO:0000256" key="4">
    <source>
        <dbReference type="ARBA" id="ARBA00023242"/>
    </source>
</evidence>
<feature type="region of interest" description="Disordered" evidence="5">
    <location>
        <begin position="122"/>
        <end position="143"/>
    </location>
</feature>
<dbReference type="GO" id="GO:0000993">
    <property type="term" value="F:RNA polymerase II complex binding"/>
    <property type="evidence" value="ECO:0007669"/>
    <property type="project" value="TreeGrafter"/>
</dbReference>
<feature type="region of interest" description="Disordered" evidence="5">
    <location>
        <begin position="247"/>
        <end position="279"/>
    </location>
</feature>
<evidence type="ECO:0000256" key="1">
    <source>
        <dbReference type="ARBA" id="ARBA00004123"/>
    </source>
</evidence>
<dbReference type="Gene3D" id="3.40.50.11990">
    <property type="entry name" value="RNA polymerase II accessory factor, Cdc73 C-terminal domain"/>
    <property type="match status" value="1"/>
</dbReference>
<gene>
    <name evidence="8" type="ORF">QBZ16_003763</name>
</gene>
<dbReference type="PANTHER" id="PTHR12466">
    <property type="entry name" value="CDC73 DOMAIN PROTEIN"/>
    <property type="match status" value="1"/>
</dbReference>
<evidence type="ECO:0000256" key="2">
    <source>
        <dbReference type="ARBA" id="ARBA00010427"/>
    </source>
</evidence>
<keyword evidence="4" id="KW-0539">Nucleus</keyword>
<dbReference type="Proteomes" id="UP001255856">
    <property type="component" value="Unassembled WGS sequence"/>
</dbReference>
<evidence type="ECO:0000313" key="8">
    <source>
        <dbReference type="EMBL" id="KAK2077895.1"/>
    </source>
</evidence>
<evidence type="ECO:0000259" key="6">
    <source>
        <dbReference type="Pfam" id="PF05179"/>
    </source>
</evidence>